<evidence type="ECO:0000256" key="4">
    <source>
        <dbReference type="ARBA" id="ARBA00022801"/>
    </source>
</evidence>
<evidence type="ECO:0000256" key="2">
    <source>
        <dbReference type="ARBA" id="ARBA00006859"/>
    </source>
</evidence>
<dbReference type="InterPro" id="IPR007369">
    <property type="entry name" value="Peptidase_A22B_SPP"/>
</dbReference>
<reference evidence="11" key="1">
    <citation type="submission" date="2016-02" db="EMBL/GenBank/DDBJ databases">
        <title>Draft genome sequence of Microdochium bolleyi, a fungal endophyte of beachgrass.</title>
        <authorList>
            <consortium name="DOE Joint Genome Institute"/>
            <person name="David A.S."/>
            <person name="May G."/>
            <person name="Haridas S."/>
            <person name="Lim J."/>
            <person name="Wang M."/>
            <person name="Labutti K."/>
            <person name="Lipzen A."/>
            <person name="Barry K."/>
            <person name="Grigoriev I.V."/>
        </authorList>
    </citation>
    <scope>NUCLEOTIDE SEQUENCE [LARGE SCALE GENOMIC DNA]</scope>
    <source>
        <strain evidence="11">J235TASD1</strain>
    </source>
</reference>
<dbReference type="GO" id="GO:0006465">
    <property type="term" value="P:signal peptide processing"/>
    <property type="evidence" value="ECO:0007669"/>
    <property type="project" value="TreeGrafter"/>
</dbReference>
<evidence type="ECO:0000256" key="9">
    <source>
        <dbReference type="SAM" id="Phobius"/>
    </source>
</evidence>
<feature type="transmembrane region" description="Helical" evidence="9">
    <location>
        <begin position="299"/>
        <end position="319"/>
    </location>
</feature>
<keyword evidence="6 9" id="KW-1133">Transmembrane helix</keyword>
<feature type="transmembrane region" description="Helical" evidence="9">
    <location>
        <begin position="133"/>
        <end position="151"/>
    </location>
</feature>
<feature type="compositionally biased region" description="Basic and acidic residues" evidence="8">
    <location>
        <begin position="518"/>
        <end position="541"/>
    </location>
</feature>
<evidence type="ECO:0000256" key="3">
    <source>
        <dbReference type="ARBA" id="ARBA00022692"/>
    </source>
</evidence>
<dbReference type="Proteomes" id="UP000070501">
    <property type="component" value="Unassembled WGS sequence"/>
</dbReference>
<evidence type="ECO:0000256" key="7">
    <source>
        <dbReference type="ARBA" id="ARBA00023136"/>
    </source>
</evidence>
<keyword evidence="4" id="KW-0378">Hydrolase</keyword>
<comment type="subcellular location">
    <subcellularLocation>
        <location evidence="1">Endoplasmic reticulum membrane</location>
        <topology evidence="1">Multi-pass membrane protein</topology>
    </subcellularLocation>
</comment>
<feature type="transmembrane region" description="Helical" evidence="9">
    <location>
        <begin position="46"/>
        <end position="65"/>
    </location>
</feature>
<evidence type="ECO:0000256" key="5">
    <source>
        <dbReference type="ARBA" id="ARBA00022824"/>
    </source>
</evidence>
<dbReference type="GO" id="GO:0098553">
    <property type="term" value="C:lumenal side of endoplasmic reticulum membrane"/>
    <property type="evidence" value="ECO:0007669"/>
    <property type="project" value="TreeGrafter"/>
</dbReference>
<feature type="transmembrane region" description="Helical" evidence="9">
    <location>
        <begin position="439"/>
        <end position="461"/>
    </location>
</feature>
<evidence type="ECO:0000256" key="8">
    <source>
        <dbReference type="SAM" id="MobiDB-lite"/>
    </source>
</evidence>
<dbReference type="PANTHER" id="PTHR12174:SF23">
    <property type="entry name" value="MINOR HISTOCOMPATIBILITY ANTIGEN H13"/>
    <property type="match status" value="1"/>
</dbReference>
<sequence length="591" mass="64840">MASSNASSLHVVDGLAIANMSSNTTTLSFSETLVSMPSFLLENWDLLALEFRIVFTALACIYIGAHGALRRPPSATPSKSKKRGAKHHDEQDDFVEGLRPSDAILFPVLAGVVLIGLYKLIKWLEDPDIINKILGAYFSVMSLASLGKLLADTLHIATGFIFPSVWRARDGTVYHIDGGKKGQWRVASGSEERVWDSGKKTPFGGRWSESRAPVSKVGLFWELRRLFTEHWTIRFQVHGLVNESLHVKLNDIFGVILAFGATLVYYTTKSVLLSNLMGYAFSYAGIIMMSPTTFTTGSAVLFGLFFYDIYMVFYTPYMVTVATKLDVPIKLVFQGPKKASMLGLGDIVIPGMFIGLCLRFDQYLYYHRQRKLVPVELETETKSAGELQVSTETQRMVVKPEYVNPQGQWGDRWWSTKLTGILSPSATPELRASAFSKTYFHAAMVGYLLAMVATLAMLLVFNHAQPALLYLVPGVVSAVWLTGLARGEVREMWVYTEDGSLDGSDTVVEVDADGNVTKEVKKDESKTDEAKDETKAIENEKPGGVVEANGKGASSGTTGDEPKHSAVTKAGTGEHCVFNFSILAPSDAGDV</sequence>
<feature type="region of interest" description="Disordered" evidence="8">
    <location>
        <begin position="70"/>
        <end position="92"/>
    </location>
</feature>
<feature type="transmembrane region" description="Helical" evidence="9">
    <location>
        <begin position="249"/>
        <end position="266"/>
    </location>
</feature>
<keyword evidence="3 9" id="KW-0812">Transmembrane</keyword>
<feature type="transmembrane region" description="Helical" evidence="9">
    <location>
        <begin position="103"/>
        <end position="121"/>
    </location>
</feature>
<dbReference type="InterPro" id="IPR006639">
    <property type="entry name" value="Preselin/SPP"/>
</dbReference>
<evidence type="ECO:0000313" key="11">
    <source>
        <dbReference type="Proteomes" id="UP000070501"/>
    </source>
</evidence>
<dbReference type="InParanoid" id="A0A136J9Q1"/>
<comment type="similarity">
    <text evidence="2">Belongs to the peptidase A22B family.</text>
</comment>
<dbReference type="OrthoDB" id="29661at2759"/>
<accession>A0A136J9Q1</accession>
<name>A0A136J9Q1_9PEZI</name>
<evidence type="ECO:0000256" key="1">
    <source>
        <dbReference type="ARBA" id="ARBA00004477"/>
    </source>
</evidence>
<protein>
    <submittedName>
        <fullName evidence="10">Signal peptide peptidase-domain-containing protein</fullName>
    </submittedName>
</protein>
<dbReference type="GO" id="GO:0042500">
    <property type="term" value="F:aspartic endopeptidase activity, intramembrane cleaving"/>
    <property type="evidence" value="ECO:0007669"/>
    <property type="project" value="InterPro"/>
</dbReference>
<organism evidence="10 11">
    <name type="scientific">Microdochium bolleyi</name>
    <dbReference type="NCBI Taxonomy" id="196109"/>
    <lineage>
        <taxon>Eukaryota</taxon>
        <taxon>Fungi</taxon>
        <taxon>Dikarya</taxon>
        <taxon>Ascomycota</taxon>
        <taxon>Pezizomycotina</taxon>
        <taxon>Sordariomycetes</taxon>
        <taxon>Xylariomycetidae</taxon>
        <taxon>Xylariales</taxon>
        <taxon>Microdochiaceae</taxon>
        <taxon>Microdochium</taxon>
    </lineage>
</organism>
<dbReference type="Pfam" id="PF04258">
    <property type="entry name" value="Peptidase_A22B"/>
    <property type="match status" value="1"/>
</dbReference>
<dbReference type="EMBL" id="KQ964247">
    <property type="protein sequence ID" value="KXJ93909.1"/>
    <property type="molecule type" value="Genomic_DNA"/>
</dbReference>
<feature type="transmembrane region" description="Helical" evidence="9">
    <location>
        <begin position="467"/>
        <end position="485"/>
    </location>
</feature>
<feature type="transmembrane region" description="Helical" evidence="9">
    <location>
        <begin position="339"/>
        <end position="360"/>
    </location>
</feature>
<gene>
    <name evidence="10" type="ORF">Micbo1qcDRAFT_193228</name>
</gene>
<keyword evidence="5" id="KW-0256">Endoplasmic reticulum</keyword>
<dbReference type="GO" id="GO:0098554">
    <property type="term" value="C:cytoplasmic side of endoplasmic reticulum membrane"/>
    <property type="evidence" value="ECO:0007669"/>
    <property type="project" value="TreeGrafter"/>
</dbReference>
<dbReference type="STRING" id="196109.A0A136J9Q1"/>
<dbReference type="FunCoup" id="A0A136J9Q1">
    <property type="interactions" value="17"/>
</dbReference>
<dbReference type="AlphaFoldDB" id="A0A136J9Q1"/>
<evidence type="ECO:0000256" key="6">
    <source>
        <dbReference type="ARBA" id="ARBA00022989"/>
    </source>
</evidence>
<keyword evidence="7 9" id="KW-0472">Membrane</keyword>
<feature type="region of interest" description="Disordered" evidence="8">
    <location>
        <begin position="518"/>
        <end position="570"/>
    </location>
</feature>
<keyword evidence="11" id="KW-1185">Reference proteome</keyword>
<dbReference type="PANTHER" id="PTHR12174">
    <property type="entry name" value="SIGNAL PEPTIDE PEPTIDASE"/>
    <property type="match status" value="1"/>
</dbReference>
<evidence type="ECO:0000313" key="10">
    <source>
        <dbReference type="EMBL" id="KXJ93909.1"/>
    </source>
</evidence>
<proteinExistence type="inferred from homology"/>
<dbReference type="SMART" id="SM00730">
    <property type="entry name" value="PSN"/>
    <property type="match status" value="1"/>
</dbReference>
<dbReference type="GO" id="GO:0033619">
    <property type="term" value="P:membrane protein proteolysis"/>
    <property type="evidence" value="ECO:0007669"/>
    <property type="project" value="TreeGrafter"/>
</dbReference>